<dbReference type="InterPro" id="IPR002919">
    <property type="entry name" value="TIL_dom"/>
</dbReference>
<feature type="domain" description="TIL" evidence="2">
    <location>
        <begin position="46"/>
        <end position="97"/>
    </location>
</feature>
<dbReference type="Gene3D" id="2.10.25.10">
    <property type="entry name" value="Laminin"/>
    <property type="match status" value="1"/>
</dbReference>
<reference evidence="3" key="1">
    <citation type="submission" date="2005-10" db="EMBL/GenBank/DDBJ databases">
        <authorList>
            <person name="Loftus B.J."/>
            <person name="Nene V.M."/>
            <person name="Hannick L.I."/>
            <person name="Bidwell S."/>
            <person name="Haas B."/>
            <person name="Amedeo P."/>
            <person name="Orvis J."/>
            <person name="Wortman J.R."/>
            <person name="White O.R."/>
            <person name="Salzberg S."/>
            <person name="Shumway M."/>
            <person name="Koo H."/>
            <person name="Zhao Y."/>
            <person name="Holmes M."/>
            <person name="Miller J."/>
            <person name="Schatz M."/>
            <person name="Pop M."/>
            <person name="Pai G."/>
            <person name="Utterback T."/>
            <person name="Rogers Y.-H."/>
            <person name="Kravitz S."/>
            <person name="Fraser C.M."/>
        </authorList>
    </citation>
    <scope>NUCLEOTIDE SEQUENCE</scope>
    <source>
        <strain evidence="3">Liverpool</strain>
    </source>
</reference>
<dbReference type="EMBL" id="CH477344">
    <property type="protein sequence ID" value="EAT43033.1"/>
    <property type="molecule type" value="Genomic_DNA"/>
</dbReference>
<name>Q179W5_AEDAE</name>
<dbReference type="HOGENOM" id="CLU_2335313_0_0_1"/>
<organism evidence="3 4">
    <name type="scientific">Aedes aegypti</name>
    <name type="common">Yellowfever mosquito</name>
    <name type="synonym">Culex aegypti</name>
    <dbReference type="NCBI Taxonomy" id="7159"/>
    <lineage>
        <taxon>Eukaryota</taxon>
        <taxon>Metazoa</taxon>
        <taxon>Ecdysozoa</taxon>
        <taxon>Arthropoda</taxon>
        <taxon>Hexapoda</taxon>
        <taxon>Insecta</taxon>
        <taxon>Pterygota</taxon>
        <taxon>Neoptera</taxon>
        <taxon>Endopterygota</taxon>
        <taxon>Diptera</taxon>
        <taxon>Nematocera</taxon>
        <taxon>Culicoidea</taxon>
        <taxon>Culicidae</taxon>
        <taxon>Culicinae</taxon>
        <taxon>Aedini</taxon>
        <taxon>Aedes</taxon>
        <taxon>Stegomyia</taxon>
    </lineage>
</organism>
<feature type="chain" id="PRO_5030175372" evidence="1">
    <location>
        <begin position="24"/>
        <end position="98"/>
    </location>
</feature>
<evidence type="ECO:0000259" key="2">
    <source>
        <dbReference type="Pfam" id="PF01826"/>
    </source>
</evidence>
<gene>
    <name evidence="3" type="ORF">AaeL_AAEL005487</name>
</gene>
<dbReference type="Pfam" id="PF01826">
    <property type="entry name" value="TIL"/>
    <property type="match status" value="1"/>
</dbReference>
<dbReference type="OrthoDB" id="7765972at2759"/>
<dbReference type="AlphaFoldDB" id="Q179W5"/>
<evidence type="ECO:0000313" key="3">
    <source>
        <dbReference type="EMBL" id="EAT43033.1"/>
    </source>
</evidence>
<reference evidence="3" key="2">
    <citation type="journal article" date="2007" name="Science">
        <title>Genome sequence of Aedes aegypti, a major arbovirus vector.</title>
        <authorList>
            <person name="Nene V."/>
            <person name="Wortman J.R."/>
            <person name="Lawson D."/>
            <person name="Haas B."/>
            <person name="Kodira C."/>
            <person name="Tu Z.J."/>
            <person name="Loftus B."/>
            <person name="Xi Z."/>
            <person name="Megy K."/>
            <person name="Grabherr M."/>
            <person name="Ren Q."/>
            <person name="Zdobnov E.M."/>
            <person name="Lobo N.F."/>
            <person name="Campbell K.S."/>
            <person name="Brown S.E."/>
            <person name="Bonaldo M.F."/>
            <person name="Zhu J."/>
            <person name="Sinkins S.P."/>
            <person name="Hogenkamp D.G."/>
            <person name="Amedeo P."/>
            <person name="Arensburger P."/>
            <person name="Atkinson P.W."/>
            <person name="Bidwell S."/>
            <person name="Biedler J."/>
            <person name="Birney E."/>
            <person name="Bruggner R.V."/>
            <person name="Costas J."/>
            <person name="Coy M.R."/>
            <person name="Crabtree J."/>
            <person name="Crawford M."/>
            <person name="Debruyn B."/>
            <person name="Decaprio D."/>
            <person name="Eiglmeier K."/>
            <person name="Eisenstadt E."/>
            <person name="El-Dorry H."/>
            <person name="Gelbart W.M."/>
            <person name="Gomes S.L."/>
            <person name="Hammond M."/>
            <person name="Hannick L.I."/>
            <person name="Hogan J.R."/>
            <person name="Holmes M.H."/>
            <person name="Jaffe D."/>
            <person name="Johnston J.S."/>
            <person name="Kennedy R.C."/>
            <person name="Koo H."/>
            <person name="Kravitz S."/>
            <person name="Kriventseva E.V."/>
            <person name="Kulp D."/>
            <person name="Labutti K."/>
            <person name="Lee E."/>
            <person name="Li S."/>
            <person name="Lovin D.D."/>
            <person name="Mao C."/>
            <person name="Mauceli E."/>
            <person name="Menck C.F."/>
            <person name="Miller J.R."/>
            <person name="Montgomery P."/>
            <person name="Mori A."/>
            <person name="Nascimento A.L."/>
            <person name="Naveira H.F."/>
            <person name="Nusbaum C."/>
            <person name="O'leary S."/>
            <person name="Orvis J."/>
            <person name="Pertea M."/>
            <person name="Quesneville H."/>
            <person name="Reidenbach K.R."/>
            <person name="Rogers Y.H."/>
            <person name="Roth C.W."/>
            <person name="Schneider J.R."/>
            <person name="Schatz M."/>
            <person name="Shumway M."/>
            <person name="Stanke M."/>
            <person name="Stinson E.O."/>
            <person name="Tubio J.M."/>
            <person name="Vanzee J.P."/>
            <person name="Verjovski-Almeida S."/>
            <person name="Werner D."/>
            <person name="White O."/>
            <person name="Wyder S."/>
            <person name="Zeng Q."/>
            <person name="Zhao Q."/>
            <person name="Zhao Y."/>
            <person name="Hill C.A."/>
            <person name="Raikhel A.S."/>
            <person name="Soares M.B."/>
            <person name="Knudson D.L."/>
            <person name="Lee N.H."/>
            <person name="Galagan J."/>
            <person name="Salzberg S.L."/>
            <person name="Paulsen I.T."/>
            <person name="Dimopoulos G."/>
            <person name="Collins F.H."/>
            <person name="Birren B."/>
            <person name="Fraser-Liggett C.M."/>
            <person name="Severson D.W."/>
        </authorList>
    </citation>
    <scope>NUCLEOTIDE SEQUENCE [LARGE SCALE GENOMIC DNA]</scope>
    <source>
        <strain evidence="3">Liverpool</strain>
    </source>
</reference>
<protein>
    <submittedName>
        <fullName evidence="3">AAEL005487-PA</fullName>
    </submittedName>
</protein>
<sequence length="98" mass="10679">MNSFLLPIITVLVCCSAAMMVLSIPLEGTPCDVRPTCNKTDCSGAFEEYRCCYGCYEPTCAVPEQNIQCFACNDGCVCKDGYIRSCDKGPCIPKQQCP</sequence>
<accession>Q179W5</accession>
<evidence type="ECO:0000313" key="4">
    <source>
        <dbReference type="Proteomes" id="UP000682892"/>
    </source>
</evidence>
<proteinExistence type="predicted"/>
<dbReference type="STRING" id="7159.Q179W5"/>
<evidence type="ECO:0000256" key="1">
    <source>
        <dbReference type="SAM" id="SignalP"/>
    </source>
</evidence>
<dbReference type="PaxDb" id="7159-AAEL005487-PA"/>
<feature type="signal peptide" evidence="1">
    <location>
        <begin position="1"/>
        <end position="23"/>
    </location>
</feature>
<dbReference type="KEGG" id="aag:5566559"/>
<dbReference type="Proteomes" id="UP000682892">
    <property type="component" value="Unassembled WGS sequence"/>
</dbReference>
<reference evidence="3" key="3">
    <citation type="submission" date="2012-09" db="EMBL/GenBank/DDBJ databases">
        <authorList>
            <consortium name="VectorBase"/>
        </authorList>
    </citation>
    <scope>NUCLEOTIDE SEQUENCE</scope>
    <source>
        <strain evidence="3">Liverpool</strain>
    </source>
</reference>
<dbReference type="CDD" id="cd19941">
    <property type="entry name" value="TIL"/>
    <property type="match status" value="1"/>
</dbReference>
<keyword evidence="1" id="KW-0732">Signal</keyword>